<name>A0AAE3FY71_9EURY</name>
<keyword evidence="1" id="KW-0472">Membrane</keyword>
<comment type="caution">
    <text evidence="2">The sequence shown here is derived from an EMBL/GenBank/DDBJ whole genome shotgun (WGS) entry which is preliminary data.</text>
</comment>
<organism evidence="2 3">
    <name type="scientific">Natronocalculus amylovorans</name>
    <dbReference type="NCBI Taxonomy" id="2917812"/>
    <lineage>
        <taxon>Archaea</taxon>
        <taxon>Methanobacteriati</taxon>
        <taxon>Methanobacteriota</taxon>
        <taxon>Stenosarchaea group</taxon>
        <taxon>Halobacteria</taxon>
        <taxon>Halobacteriales</taxon>
        <taxon>Haloferacaceae</taxon>
        <taxon>Natronocalculus</taxon>
    </lineage>
</organism>
<protein>
    <submittedName>
        <fullName evidence="2">Uncharacterized protein</fullName>
    </submittedName>
</protein>
<reference evidence="2" key="2">
    <citation type="submission" date="2022-02" db="EMBL/GenBank/DDBJ databases">
        <authorList>
            <person name="Elcheninov A.G."/>
            <person name="Sorokin D.Y."/>
            <person name="Kublanov I.V."/>
        </authorList>
    </citation>
    <scope>NUCLEOTIDE SEQUENCE</scope>
    <source>
        <strain evidence="2">AArc-St2</strain>
    </source>
</reference>
<dbReference type="EMBL" id="JAKRVX010000004">
    <property type="protein sequence ID" value="MCL9817552.1"/>
    <property type="molecule type" value="Genomic_DNA"/>
</dbReference>
<proteinExistence type="predicted"/>
<dbReference type="AlphaFoldDB" id="A0AAE3FY71"/>
<feature type="transmembrane region" description="Helical" evidence="1">
    <location>
        <begin position="44"/>
        <end position="65"/>
    </location>
</feature>
<feature type="transmembrane region" description="Helical" evidence="1">
    <location>
        <begin position="77"/>
        <end position="97"/>
    </location>
</feature>
<feature type="transmembrane region" description="Helical" evidence="1">
    <location>
        <begin position="12"/>
        <end position="32"/>
    </location>
</feature>
<keyword evidence="3" id="KW-1185">Reference proteome</keyword>
<reference evidence="2" key="1">
    <citation type="journal article" date="2022" name="Syst. Appl. Microbiol.">
        <title>Natronocalculus amylovorans gen. nov., sp. nov., and Natranaeroarchaeum aerophilus sp. nov., dominant culturable amylolytic natronoarchaea from hypersaline soda lakes in southwestern Siberia.</title>
        <authorList>
            <person name="Sorokin D.Y."/>
            <person name="Elcheninov A.G."/>
            <person name="Khizhniak T.V."/>
            <person name="Koenen M."/>
            <person name="Bale N.J."/>
            <person name="Damste J.S.S."/>
            <person name="Kublanov I.V."/>
        </authorList>
    </citation>
    <scope>NUCLEOTIDE SEQUENCE</scope>
    <source>
        <strain evidence="2">AArc-St2</strain>
    </source>
</reference>
<keyword evidence="1" id="KW-1133">Transmembrane helix</keyword>
<evidence type="ECO:0000256" key="1">
    <source>
        <dbReference type="SAM" id="Phobius"/>
    </source>
</evidence>
<gene>
    <name evidence="2" type="ORF">AArcSt2_11410</name>
</gene>
<feature type="transmembrane region" description="Helical" evidence="1">
    <location>
        <begin position="103"/>
        <end position="125"/>
    </location>
</feature>
<accession>A0AAE3FY71</accession>
<keyword evidence="1" id="KW-0812">Transmembrane</keyword>
<evidence type="ECO:0000313" key="2">
    <source>
        <dbReference type="EMBL" id="MCL9817552.1"/>
    </source>
</evidence>
<evidence type="ECO:0000313" key="3">
    <source>
        <dbReference type="Proteomes" id="UP001203207"/>
    </source>
</evidence>
<sequence>MDILRSIDSTNFTPLTVFLSVVVLASAGTVFFPQLPVQIPTALWLILTLGVPTLLAIVALLAAVGDGFCIHTFVEQLLSIGTLVLVGWTIATVLFSSSGGVNFGPLFVLVAASVLAITLLSGLFVEALKTRSPTA</sequence>
<dbReference type="Proteomes" id="UP001203207">
    <property type="component" value="Unassembled WGS sequence"/>
</dbReference>
<dbReference type="RefSeq" id="WP_250584762.1">
    <property type="nucleotide sequence ID" value="NZ_JAKRVX010000004.1"/>
</dbReference>